<evidence type="ECO:0000256" key="8">
    <source>
        <dbReference type="ARBA" id="ARBA00023170"/>
    </source>
</evidence>
<dbReference type="RefSeq" id="WP_021716925.1">
    <property type="nucleotide sequence ID" value="NZ_CAUERG010000010.1"/>
</dbReference>
<protein>
    <submittedName>
        <fullName evidence="14">TonB-dependent receptor</fullName>
    </submittedName>
</protein>
<dbReference type="PANTHER" id="PTHR30069">
    <property type="entry name" value="TONB-DEPENDENT OUTER MEMBRANE RECEPTOR"/>
    <property type="match status" value="1"/>
</dbReference>
<evidence type="ECO:0000256" key="2">
    <source>
        <dbReference type="ARBA" id="ARBA00022448"/>
    </source>
</evidence>
<dbReference type="InterPro" id="IPR010917">
    <property type="entry name" value="TonB_rcpt_CS"/>
</dbReference>
<gene>
    <name evidence="14" type="ORF">BN533_00021</name>
</gene>
<comment type="similarity">
    <text evidence="10 11">Belongs to the TonB-dependent receptor family.</text>
</comment>
<dbReference type="InterPro" id="IPR039426">
    <property type="entry name" value="TonB-dep_rcpt-like"/>
</dbReference>
<keyword evidence="6 11" id="KW-0798">TonB box</keyword>
<evidence type="ECO:0000256" key="6">
    <source>
        <dbReference type="ARBA" id="ARBA00023077"/>
    </source>
</evidence>
<comment type="subcellular location">
    <subcellularLocation>
        <location evidence="1 10">Cell outer membrane</location>
        <topology evidence="1 10">Multi-pass membrane protein</topology>
    </subcellularLocation>
</comment>
<dbReference type="InterPro" id="IPR000531">
    <property type="entry name" value="Beta-barrel_TonB"/>
</dbReference>
<accession>R6I943</accession>
<dbReference type="InterPro" id="IPR037066">
    <property type="entry name" value="Plug_dom_sf"/>
</dbReference>
<dbReference type="eggNOG" id="COG4771">
    <property type="taxonomic scope" value="Bacteria"/>
</dbReference>
<dbReference type="Pfam" id="PF00593">
    <property type="entry name" value="TonB_dep_Rec_b-barrel"/>
    <property type="match status" value="1"/>
</dbReference>
<feature type="domain" description="TonB-dependent receptor plug" evidence="13">
    <location>
        <begin position="52"/>
        <end position="159"/>
    </location>
</feature>
<dbReference type="SUPFAM" id="SSF56935">
    <property type="entry name" value="Porins"/>
    <property type="match status" value="1"/>
</dbReference>
<feature type="domain" description="TonB-dependent receptor-like beta-barrel" evidence="12">
    <location>
        <begin position="230"/>
        <end position="620"/>
    </location>
</feature>
<dbReference type="Gene3D" id="2.170.130.10">
    <property type="entry name" value="TonB-dependent receptor, plug domain"/>
    <property type="match status" value="1"/>
</dbReference>
<evidence type="ECO:0000259" key="12">
    <source>
        <dbReference type="Pfam" id="PF00593"/>
    </source>
</evidence>
<evidence type="ECO:0000259" key="13">
    <source>
        <dbReference type="Pfam" id="PF07715"/>
    </source>
</evidence>
<dbReference type="GO" id="GO:0015344">
    <property type="term" value="F:siderophore uptake transmembrane transporter activity"/>
    <property type="evidence" value="ECO:0007669"/>
    <property type="project" value="TreeGrafter"/>
</dbReference>
<keyword evidence="5" id="KW-0732">Signal</keyword>
<evidence type="ECO:0000256" key="1">
    <source>
        <dbReference type="ARBA" id="ARBA00004571"/>
    </source>
</evidence>
<dbReference type="GO" id="GO:0009279">
    <property type="term" value="C:cell outer membrane"/>
    <property type="evidence" value="ECO:0007669"/>
    <property type="project" value="UniProtKB-SubCell"/>
</dbReference>
<evidence type="ECO:0000256" key="10">
    <source>
        <dbReference type="PROSITE-ProRule" id="PRU01360"/>
    </source>
</evidence>
<dbReference type="EMBL" id="CBDS010000060">
    <property type="protein sequence ID" value="CDB45850.1"/>
    <property type="molecule type" value="Genomic_DNA"/>
</dbReference>
<dbReference type="PROSITE" id="PS01156">
    <property type="entry name" value="TONB_DEPENDENT_REC_2"/>
    <property type="match status" value="1"/>
</dbReference>
<keyword evidence="7 10" id="KW-0472">Membrane</keyword>
<evidence type="ECO:0000256" key="7">
    <source>
        <dbReference type="ARBA" id="ARBA00023136"/>
    </source>
</evidence>
<dbReference type="AlphaFoldDB" id="R6I943"/>
<dbReference type="HOGENOM" id="CLU_008287_18_0_9"/>
<dbReference type="Gene3D" id="2.40.170.20">
    <property type="entry name" value="TonB-dependent receptor, beta-barrel domain"/>
    <property type="match status" value="1"/>
</dbReference>
<evidence type="ECO:0000256" key="5">
    <source>
        <dbReference type="ARBA" id="ARBA00022729"/>
    </source>
</evidence>
<evidence type="ECO:0000256" key="9">
    <source>
        <dbReference type="ARBA" id="ARBA00023237"/>
    </source>
</evidence>
<dbReference type="STRING" id="1262914.BN533_00021"/>
<comment type="caution">
    <text evidence="14">The sequence shown here is derived from an EMBL/GenBank/DDBJ whole genome shotgun (WGS) entry which is preliminary data.</text>
</comment>
<keyword evidence="2 10" id="KW-0813">Transport</keyword>
<dbReference type="PANTHER" id="PTHR30069:SF29">
    <property type="entry name" value="HEMOGLOBIN AND HEMOGLOBIN-HAPTOGLOBIN-BINDING PROTEIN 1-RELATED"/>
    <property type="match status" value="1"/>
</dbReference>
<dbReference type="Pfam" id="PF07715">
    <property type="entry name" value="Plug"/>
    <property type="match status" value="1"/>
</dbReference>
<keyword evidence="8 14" id="KW-0675">Receptor</keyword>
<proteinExistence type="inferred from homology"/>
<dbReference type="GO" id="GO:0044718">
    <property type="term" value="P:siderophore transmembrane transport"/>
    <property type="evidence" value="ECO:0007669"/>
    <property type="project" value="TreeGrafter"/>
</dbReference>
<reference evidence="14" key="1">
    <citation type="submission" date="2012-11" db="EMBL/GenBank/DDBJ databases">
        <title>Dependencies among metagenomic species, viruses, plasmids and units of genetic variation.</title>
        <authorList>
            <person name="Nielsen H.B."/>
            <person name="Almeida M."/>
            <person name="Juncker A.S."/>
            <person name="Rasmussen S."/>
            <person name="Li J."/>
            <person name="Sunagawa S."/>
            <person name="Plichta D."/>
            <person name="Gautier L."/>
            <person name="Le Chatelier E."/>
            <person name="Peletier E."/>
            <person name="Bonde I."/>
            <person name="Nielsen T."/>
            <person name="Manichanh C."/>
            <person name="Arumugam M."/>
            <person name="Batto J."/>
            <person name="Santos M.B.Q.D."/>
            <person name="Blom N."/>
            <person name="Borruel N."/>
            <person name="Burgdorf K.S."/>
            <person name="Boumezbeur F."/>
            <person name="Casellas F."/>
            <person name="Dore J."/>
            <person name="Guarner F."/>
            <person name="Hansen T."/>
            <person name="Hildebrand F."/>
            <person name="Kaas R.S."/>
            <person name="Kennedy S."/>
            <person name="Kristiansen K."/>
            <person name="Kultima J.R."/>
            <person name="Leonard P."/>
            <person name="Levenez F."/>
            <person name="Lund O."/>
            <person name="Moumen B."/>
            <person name="Le Paslier D."/>
            <person name="Pons N."/>
            <person name="Pedersen O."/>
            <person name="Prifti E."/>
            <person name="Qin J."/>
            <person name="Raes J."/>
            <person name="Tap J."/>
            <person name="Tims S."/>
            <person name="Ussery D.W."/>
            <person name="Yamada T."/>
            <person name="MetaHit consortium"/>
            <person name="Renault P."/>
            <person name="Sicheritz-Ponten T."/>
            <person name="Bork P."/>
            <person name="Wang J."/>
            <person name="Brunak S."/>
            <person name="Ehrlich S.D."/>
        </authorList>
    </citation>
    <scope>NUCLEOTIDE SEQUENCE [LARGE SCALE GENOMIC DNA]</scope>
</reference>
<evidence type="ECO:0000256" key="11">
    <source>
        <dbReference type="RuleBase" id="RU003357"/>
    </source>
</evidence>
<name>R6I943_9FIRM</name>
<keyword evidence="3 10" id="KW-1134">Transmembrane beta strand</keyword>
<dbReference type="InterPro" id="IPR036942">
    <property type="entry name" value="Beta-barrel_TonB_sf"/>
</dbReference>
<keyword evidence="9 10" id="KW-0998">Cell outer membrane</keyword>
<organism evidence="14">
    <name type="scientific">Phascolarctobacterium faecium</name>
    <dbReference type="NCBI Taxonomy" id="33025"/>
    <lineage>
        <taxon>Bacteria</taxon>
        <taxon>Bacillati</taxon>
        <taxon>Bacillota</taxon>
        <taxon>Negativicutes</taxon>
        <taxon>Acidaminococcales</taxon>
        <taxon>Acidaminococcaceae</taxon>
        <taxon>Phascolarctobacterium</taxon>
    </lineage>
</organism>
<evidence type="ECO:0000256" key="4">
    <source>
        <dbReference type="ARBA" id="ARBA00022692"/>
    </source>
</evidence>
<evidence type="ECO:0000313" key="14">
    <source>
        <dbReference type="EMBL" id="CDB45850.1"/>
    </source>
</evidence>
<keyword evidence="4 10" id="KW-0812">Transmembrane</keyword>
<dbReference type="PROSITE" id="PS52016">
    <property type="entry name" value="TONB_DEPENDENT_REC_3"/>
    <property type="match status" value="1"/>
</dbReference>
<dbReference type="InterPro" id="IPR012910">
    <property type="entry name" value="Plug_dom"/>
</dbReference>
<evidence type="ECO:0000256" key="3">
    <source>
        <dbReference type="ARBA" id="ARBA00022452"/>
    </source>
</evidence>
<dbReference type="CDD" id="cd01347">
    <property type="entry name" value="ligand_gated_channel"/>
    <property type="match status" value="1"/>
</dbReference>
<sequence length="649" mass="73361">MKQSLEKNTLMIALITGSVIWGGTSGYAEESEQVFTLDPMIVTAQGFETKDLDTPAAVEVYDVKRIEESGANNAFDVLQNTLGVTVQSQGFNGAAMGTMTSKIMIRGAQVGTLVLLNGVPMNMDGKYNLEDIPSGAIEKIEIVRGGGSVLYGSEATGGVINIITKKRINNKVKFSAGNFGKERYDISLGTDKFSVVAGLENRGKADGISSLADGKTTGSIFDYGKGERKSVMWNYQITDGLIFTHNYSKNEHRYMQKDAVSKKYTELRDYYDTDNNFLVSYDKDGWKAHVSYGTQEKTYDKISPSGNGWKNPTLNSWRKGHNTNLNIQKKFDIGQNSLLVGAGFQKEDMDLRGTSNSMSYDRNNYSLYLSYDMSIDEKQNLLFNMRETWAVGSKATETKKDGTKVTTENEDLSKFTPEVQYLYKVNENSSFYAKAGKSFRMPNLTQIYGTSNILPTTDLKPEQGTHYEIGYKLNENKRSWRVALYSYDIKDYLKAARDKNDDIYYVNQDFRNTGIELSCTTVHDKNWSSNIGLTYSKPQARNEEEYGDLGWHDCYGRYQINGTLNYNKNKFNGMLSGNFVGHRISNTATERNIKPQFFTDLDLSYKPEDNHKIFFHLNNILDRIDITTNGDTNYHNLGRNFMLGYEYSF</sequence>